<dbReference type="OrthoDB" id="144109at2"/>
<feature type="domain" description="Aminoglycoside phosphotransferase" evidence="1">
    <location>
        <begin position="61"/>
        <end position="293"/>
    </location>
</feature>
<dbReference type="RefSeq" id="WP_053412099.1">
    <property type="nucleotide sequence ID" value="NZ_CP006841.1"/>
</dbReference>
<protein>
    <recommendedName>
        <fullName evidence="1">Aminoglycoside phosphotransferase domain-containing protein</fullName>
    </recommendedName>
</protein>
<keyword evidence="3" id="KW-1185">Reference proteome</keyword>
<sequence length="397" mass="43836">MTYPDETAEEAVAEVVSAAAELISARFGGQPVLSDPEILSGQSDALVVRVRVGVNPFLPHRSIVVKRIAKTGEGSEPAMLREVVAYQFANTLPDEARPGPELLAYDISQRLLVLSDSGVVDTLADILANGDEEQRLRSFRALGAALGKMHIQTHHREDGFETLRRRVWAKGGVERESIYARDRGIVSAIRFGIRAFEGSGLEVPDAVRSFAGDAARRIEKGTHRAFTPFDLAPDNILMADKVQFLDYDWAGYRDVLFDVASVVAGFPLHVFVTRPSRAEVEAFIRSWTEEIRDHWYRATDERRLLAFIAAALVGWLFISATIAYFGSPERALSFDSETAANEEPTVGGPALVLRDMANTARAVAEFAEHCEDERADQLRDFAIKVIAYLESGEELAQ</sequence>
<dbReference type="Gene3D" id="3.90.1200.10">
    <property type="match status" value="1"/>
</dbReference>
<dbReference type="InterPro" id="IPR011009">
    <property type="entry name" value="Kinase-like_dom_sf"/>
</dbReference>
<dbReference type="InterPro" id="IPR002575">
    <property type="entry name" value="Aminoglycoside_PTrfase"/>
</dbReference>
<dbReference type="Pfam" id="PF01636">
    <property type="entry name" value="APH"/>
    <property type="match status" value="1"/>
</dbReference>
<evidence type="ECO:0000259" key="1">
    <source>
        <dbReference type="Pfam" id="PF01636"/>
    </source>
</evidence>
<accession>A0A0K2H084</accession>
<dbReference type="PATRIC" id="fig|1408189.4.peg.1182"/>
<dbReference type="AlphaFoldDB" id="A0A0K2H084"/>
<evidence type="ECO:0000313" key="3">
    <source>
        <dbReference type="Proteomes" id="UP000058446"/>
    </source>
</evidence>
<dbReference type="Proteomes" id="UP000058446">
    <property type="component" value="Chromosome"/>
</dbReference>
<dbReference type="EMBL" id="CP006841">
    <property type="protein sequence ID" value="ALA67338.1"/>
    <property type="molecule type" value="Genomic_DNA"/>
</dbReference>
<organism evidence="2 3">
    <name type="scientific">Corynebacterium lactis RW2-5</name>
    <dbReference type="NCBI Taxonomy" id="1408189"/>
    <lineage>
        <taxon>Bacteria</taxon>
        <taxon>Bacillati</taxon>
        <taxon>Actinomycetota</taxon>
        <taxon>Actinomycetes</taxon>
        <taxon>Mycobacteriales</taxon>
        <taxon>Corynebacteriaceae</taxon>
        <taxon>Corynebacterium</taxon>
    </lineage>
</organism>
<dbReference type="KEGG" id="clw:CLAC_05955"/>
<dbReference type="STRING" id="1408189.CLAC_05955"/>
<reference evidence="2 3" key="1">
    <citation type="submission" date="2013-10" db="EMBL/GenBank/DDBJ databases">
        <title>Complete genome sequence of Corynebacterium lactis DSM 45799(T), isolated from raw cow milk.</title>
        <authorList>
            <person name="Ruckert C."/>
            <person name="Albersmeier A."/>
            <person name="Lipski A."/>
            <person name="Kalinowski J."/>
        </authorList>
    </citation>
    <scope>NUCLEOTIDE SEQUENCE [LARGE SCALE GENOMIC DNA]</scope>
    <source>
        <strain evidence="2 3">RW2-5</strain>
    </source>
</reference>
<gene>
    <name evidence="2" type="ORF">CLAC_05955</name>
</gene>
<name>A0A0K2H084_9CORY</name>
<dbReference type="SUPFAM" id="SSF56112">
    <property type="entry name" value="Protein kinase-like (PK-like)"/>
    <property type="match status" value="1"/>
</dbReference>
<evidence type="ECO:0000313" key="2">
    <source>
        <dbReference type="EMBL" id="ALA67338.1"/>
    </source>
</evidence>
<proteinExistence type="predicted"/>